<evidence type="ECO:0000313" key="4">
    <source>
        <dbReference type="EMBL" id="RXG21982.1"/>
    </source>
</evidence>
<reference evidence="4 5" key="1">
    <citation type="submission" date="2018-07" db="EMBL/GenBank/DDBJ databases">
        <title>Leeuwenhoekiella genomics.</title>
        <authorList>
            <person name="Tahon G."/>
            <person name="Willems A."/>
        </authorList>
    </citation>
    <scope>NUCLEOTIDE SEQUENCE [LARGE SCALE GENOMIC DNA]</scope>
    <source>
        <strain evidence="4 5">LMG 22550</strain>
    </source>
</reference>
<evidence type="ECO:0000256" key="1">
    <source>
        <dbReference type="ARBA" id="ARBA00004236"/>
    </source>
</evidence>
<protein>
    <submittedName>
        <fullName evidence="4">SdiA-regulated protein</fullName>
    </submittedName>
</protein>
<dbReference type="SUPFAM" id="SSF101898">
    <property type="entry name" value="NHL repeat"/>
    <property type="match status" value="1"/>
</dbReference>
<evidence type="ECO:0000256" key="3">
    <source>
        <dbReference type="ARBA" id="ARBA00023136"/>
    </source>
</evidence>
<keyword evidence="3" id="KW-0472">Membrane</keyword>
<sequence>MKLIKLISLVGILGIISAFVLPGKSFYSSKESQIEILNTWELPNVLREVSGIDWIGDNKIAAVEDEDGIIFIYDLKAKEITTEIEFADKGDYEGIAINGANAYVMRSDGLLFEVLNYKSNKRTIKTYQSALSHKNNVETLALDSKRNRLLIAPKDEDPNDENIKGVYAFDLKGQTMLADLIFRIDMKDKALKDYQEKKSSKTFRPSDLAINPLDSKIYMLEGVNPKLLILDATGTITKVIKLDKKHFPQPEGITFTPDGKLYISNEGAGGKATLLEVKIL</sequence>
<comment type="caution">
    <text evidence="4">The sequence shown here is derived from an EMBL/GenBank/DDBJ whole genome shotgun (WGS) entry which is preliminary data.</text>
</comment>
<dbReference type="RefSeq" id="WP_128757889.1">
    <property type="nucleotide sequence ID" value="NZ_QOVM01000004.1"/>
</dbReference>
<name>A0A4V1KQN0_9FLAO</name>
<dbReference type="InterPro" id="IPR015943">
    <property type="entry name" value="WD40/YVTN_repeat-like_dom_sf"/>
</dbReference>
<keyword evidence="5" id="KW-1185">Reference proteome</keyword>
<evidence type="ECO:0000256" key="2">
    <source>
        <dbReference type="ARBA" id="ARBA00022475"/>
    </source>
</evidence>
<organism evidence="4 5">
    <name type="scientific">Leeuwenhoekiella aequorea</name>
    <dbReference type="NCBI Taxonomy" id="283736"/>
    <lineage>
        <taxon>Bacteria</taxon>
        <taxon>Pseudomonadati</taxon>
        <taxon>Bacteroidota</taxon>
        <taxon>Flavobacteriia</taxon>
        <taxon>Flavobacteriales</taxon>
        <taxon>Flavobacteriaceae</taxon>
        <taxon>Leeuwenhoekiella</taxon>
    </lineage>
</organism>
<dbReference type="OrthoDB" id="5292493at2"/>
<dbReference type="InterPro" id="IPR009722">
    <property type="entry name" value="YjiK/CarP"/>
</dbReference>
<dbReference type="AlphaFoldDB" id="A0A4V1KQN0"/>
<dbReference type="EMBL" id="QOVM01000004">
    <property type="protein sequence ID" value="RXG21982.1"/>
    <property type="molecule type" value="Genomic_DNA"/>
</dbReference>
<keyword evidence="2" id="KW-1003">Cell membrane</keyword>
<evidence type="ECO:0000313" key="5">
    <source>
        <dbReference type="Proteomes" id="UP000289238"/>
    </source>
</evidence>
<dbReference type="GO" id="GO:0005886">
    <property type="term" value="C:plasma membrane"/>
    <property type="evidence" value="ECO:0007669"/>
    <property type="project" value="UniProtKB-SubCell"/>
</dbReference>
<dbReference type="Pfam" id="PF06977">
    <property type="entry name" value="SdiA-regulated"/>
    <property type="match status" value="1"/>
</dbReference>
<comment type="subcellular location">
    <subcellularLocation>
        <location evidence="1">Cell membrane</location>
    </subcellularLocation>
</comment>
<dbReference type="Gene3D" id="2.130.10.10">
    <property type="entry name" value="YVTN repeat-like/Quinoprotein amine dehydrogenase"/>
    <property type="match status" value="1"/>
</dbReference>
<dbReference type="Proteomes" id="UP000289238">
    <property type="component" value="Unassembled WGS sequence"/>
</dbReference>
<gene>
    <name evidence="4" type="ORF">DSM00_2046</name>
</gene>
<accession>A0A4V1KQN0</accession>
<proteinExistence type="predicted"/>